<dbReference type="AlphaFoldDB" id="G2Y5E2"/>
<proteinExistence type="predicted"/>
<dbReference type="HOGENOM" id="CLU_3013931_0_0_1"/>
<gene>
    <name evidence="1" type="ORF">BofuT4_uP113860.1</name>
</gene>
<accession>G2Y5E2</accession>
<dbReference type="Proteomes" id="UP000008177">
    <property type="component" value="Unplaced contigs"/>
</dbReference>
<evidence type="ECO:0000313" key="2">
    <source>
        <dbReference type="Proteomes" id="UP000008177"/>
    </source>
</evidence>
<evidence type="ECO:0000313" key="1">
    <source>
        <dbReference type="EMBL" id="CCD47882.1"/>
    </source>
</evidence>
<reference evidence="2" key="1">
    <citation type="journal article" date="2011" name="PLoS Genet.">
        <title>Genomic analysis of the necrotrophic fungal pathogens Sclerotinia sclerotiorum and Botrytis cinerea.</title>
        <authorList>
            <person name="Amselem J."/>
            <person name="Cuomo C.A."/>
            <person name="van Kan J.A."/>
            <person name="Viaud M."/>
            <person name="Benito E.P."/>
            <person name="Couloux A."/>
            <person name="Coutinho P.M."/>
            <person name="de Vries R.P."/>
            <person name="Dyer P.S."/>
            <person name="Fillinger S."/>
            <person name="Fournier E."/>
            <person name="Gout L."/>
            <person name="Hahn M."/>
            <person name="Kohn L."/>
            <person name="Lapalu N."/>
            <person name="Plummer K.M."/>
            <person name="Pradier J.M."/>
            <person name="Quevillon E."/>
            <person name="Sharon A."/>
            <person name="Simon A."/>
            <person name="ten Have A."/>
            <person name="Tudzynski B."/>
            <person name="Tudzynski P."/>
            <person name="Wincker P."/>
            <person name="Andrew M."/>
            <person name="Anthouard V."/>
            <person name="Beever R.E."/>
            <person name="Beffa R."/>
            <person name="Benoit I."/>
            <person name="Bouzid O."/>
            <person name="Brault B."/>
            <person name="Chen Z."/>
            <person name="Choquer M."/>
            <person name="Collemare J."/>
            <person name="Cotton P."/>
            <person name="Danchin E.G."/>
            <person name="Da Silva C."/>
            <person name="Gautier A."/>
            <person name="Giraud C."/>
            <person name="Giraud T."/>
            <person name="Gonzalez C."/>
            <person name="Grossetete S."/>
            <person name="Guldener U."/>
            <person name="Henrissat B."/>
            <person name="Howlett B.J."/>
            <person name="Kodira C."/>
            <person name="Kretschmer M."/>
            <person name="Lappartient A."/>
            <person name="Leroch M."/>
            <person name="Levis C."/>
            <person name="Mauceli E."/>
            <person name="Neuveglise C."/>
            <person name="Oeser B."/>
            <person name="Pearson M."/>
            <person name="Poulain J."/>
            <person name="Poussereau N."/>
            <person name="Quesneville H."/>
            <person name="Rascle C."/>
            <person name="Schumacher J."/>
            <person name="Segurens B."/>
            <person name="Sexton A."/>
            <person name="Silva E."/>
            <person name="Sirven C."/>
            <person name="Soanes D.M."/>
            <person name="Talbot N.J."/>
            <person name="Templeton M."/>
            <person name="Yandava C."/>
            <person name="Yarden O."/>
            <person name="Zeng Q."/>
            <person name="Rollins J.A."/>
            <person name="Lebrun M.H."/>
            <person name="Dickman M."/>
        </authorList>
    </citation>
    <scope>NUCLEOTIDE SEQUENCE [LARGE SCALE GENOMIC DNA]</scope>
    <source>
        <strain evidence="2">T4</strain>
    </source>
</reference>
<organism evidence="1 2">
    <name type="scientific">Botryotinia fuckeliana (strain T4)</name>
    <name type="common">Noble rot fungus</name>
    <name type="synonym">Botrytis cinerea</name>
    <dbReference type="NCBI Taxonomy" id="999810"/>
    <lineage>
        <taxon>Eukaryota</taxon>
        <taxon>Fungi</taxon>
        <taxon>Dikarya</taxon>
        <taxon>Ascomycota</taxon>
        <taxon>Pezizomycotina</taxon>
        <taxon>Leotiomycetes</taxon>
        <taxon>Helotiales</taxon>
        <taxon>Sclerotiniaceae</taxon>
        <taxon>Botrytis</taxon>
    </lineage>
</organism>
<name>G2Y5E2_BOTF4</name>
<protein>
    <submittedName>
        <fullName evidence="1">Uncharacterized protein</fullName>
    </submittedName>
</protein>
<dbReference type="EMBL" id="FQ790288">
    <property type="protein sequence ID" value="CCD47882.1"/>
    <property type="molecule type" value="Genomic_DNA"/>
</dbReference>
<dbReference type="InParanoid" id="G2Y5E2"/>
<sequence length="56" mass="6223">MKPDIVQFATGSLVVRLSVLPSFHGAHIFYPRISVGVLESTEGHAIFPEVQMLERD</sequence>